<comment type="caution">
    <text evidence="2">The sequence shown here is derived from an EMBL/GenBank/DDBJ whole genome shotgun (WGS) entry which is preliminary data.</text>
</comment>
<keyword evidence="3" id="KW-1185">Reference proteome</keyword>
<reference evidence="2" key="1">
    <citation type="submission" date="2021-01" db="EMBL/GenBank/DDBJ databases">
        <title>Whole genome shotgun sequence of Planosporangium flavigriseum NBRC 105377.</title>
        <authorList>
            <person name="Komaki H."/>
            <person name="Tamura T."/>
        </authorList>
    </citation>
    <scope>NUCLEOTIDE SEQUENCE</scope>
    <source>
        <strain evidence="2">NBRC 105377</strain>
    </source>
</reference>
<name>A0A8J3PQ70_9ACTN</name>
<dbReference type="InterPro" id="IPR016181">
    <property type="entry name" value="Acyl_CoA_acyltransferase"/>
</dbReference>
<sequence>MSAASSASESHCAASQAHPAAERGAVGSAVRCHPLHGGLRLRPVTVADRDALIRTVDRCSPQTRYDRFHEALPALPLGWARRMCEPGPGRVVVAAVVESARHVLADHTDVALGAPFAEEIVALAQVDPDFGGAELSIFVEDAYHHRGLGRVLVHAVLAEAAGRGIRRAKAHILPDNDRIRRLLTSLDLPLRQGHDDGKVCWTVDISGLAHEE</sequence>
<dbReference type="SUPFAM" id="SSF55729">
    <property type="entry name" value="Acyl-CoA N-acyltransferases (Nat)"/>
    <property type="match status" value="1"/>
</dbReference>
<evidence type="ECO:0000313" key="2">
    <source>
        <dbReference type="EMBL" id="GIG76653.1"/>
    </source>
</evidence>
<feature type="domain" description="N-acetyltransferase" evidence="1">
    <location>
        <begin position="39"/>
        <end position="212"/>
    </location>
</feature>
<evidence type="ECO:0000313" key="3">
    <source>
        <dbReference type="Proteomes" id="UP000653674"/>
    </source>
</evidence>
<accession>A0A8J3PQ70</accession>
<dbReference type="RefSeq" id="WP_168079667.1">
    <property type="nucleotide sequence ID" value="NZ_BAAAQJ010000029.1"/>
</dbReference>
<dbReference type="AlphaFoldDB" id="A0A8J3PQ70"/>
<gene>
    <name evidence="2" type="ORF">Pfl04_50570</name>
</gene>
<dbReference type="InterPro" id="IPR000182">
    <property type="entry name" value="GNAT_dom"/>
</dbReference>
<dbReference type="Gene3D" id="3.40.630.30">
    <property type="match status" value="1"/>
</dbReference>
<dbReference type="CDD" id="cd04301">
    <property type="entry name" value="NAT_SF"/>
    <property type="match status" value="1"/>
</dbReference>
<evidence type="ECO:0000259" key="1">
    <source>
        <dbReference type="PROSITE" id="PS51186"/>
    </source>
</evidence>
<dbReference type="PROSITE" id="PS51186">
    <property type="entry name" value="GNAT"/>
    <property type="match status" value="1"/>
</dbReference>
<dbReference type="Proteomes" id="UP000653674">
    <property type="component" value="Unassembled WGS sequence"/>
</dbReference>
<protein>
    <recommendedName>
        <fullName evidence="1">N-acetyltransferase domain-containing protein</fullName>
    </recommendedName>
</protein>
<organism evidence="2 3">
    <name type="scientific">Planosporangium flavigriseum</name>
    <dbReference type="NCBI Taxonomy" id="373681"/>
    <lineage>
        <taxon>Bacteria</taxon>
        <taxon>Bacillati</taxon>
        <taxon>Actinomycetota</taxon>
        <taxon>Actinomycetes</taxon>
        <taxon>Micromonosporales</taxon>
        <taxon>Micromonosporaceae</taxon>
        <taxon>Planosporangium</taxon>
    </lineage>
</organism>
<dbReference type="Pfam" id="PF00583">
    <property type="entry name" value="Acetyltransf_1"/>
    <property type="match status" value="1"/>
</dbReference>
<dbReference type="GO" id="GO:0016747">
    <property type="term" value="F:acyltransferase activity, transferring groups other than amino-acyl groups"/>
    <property type="evidence" value="ECO:0007669"/>
    <property type="project" value="InterPro"/>
</dbReference>
<dbReference type="EMBL" id="BONU01000067">
    <property type="protein sequence ID" value="GIG76653.1"/>
    <property type="molecule type" value="Genomic_DNA"/>
</dbReference>
<proteinExistence type="predicted"/>